<dbReference type="InterPro" id="IPR013563">
    <property type="entry name" value="Oligopep_ABC_C"/>
</dbReference>
<evidence type="ECO:0000259" key="6">
    <source>
        <dbReference type="PROSITE" id="PS50893"/>
    </source>
</evidence>
<dbReference type="GO" id="GO:0005524">
    <property type="term" value="F:ATP binding"/>
    <property type="evidence" value="ECO:0007669"/>
    <property type="project" value="UniProtKB-KW"/>
</dbReference>
<gene>
    <name evidence="7" type="ORF">B1H29_11235</name>
</gene>
<dbReference type="PANTHER" id="PTHR43776">
    <property type="entry name" value="TRANSPORT ATP-BINDING PROTEIN"/>
    <property type="match status" value="1"/>
</dbReference>
<dbReference type="Proteomes" id="UP000189443">
    <property type="component" value="Chromosome"/>
</dbReference>
<feature type="region of interest" description="Disordered" evidence="5">
    <location>
        <begin position="387"/>
        <end position="509"/>
    </location>
</feature>
<dbReference type="PROSITE" id="PS50893">
    <property type="entry name" value="ABC_TRANSPORTER_2"/>
    <property type="match status" value="1"/>
</dbReference>
<dbReference type="InterPro" id="IPR027417">
    <property type="entry name" value="P-loop_NTPase"/>
</dbReference>
<evidence type="ECO:0000256" key="2">
    <source>
        <dbReference type="ARBA" id="ARBA00022448"/>
    </source>
</evidence>
<organism evidence="7 8">
    <name type="scientific">Streptomyces pactum</name>
    <dbReference type="NCBI Taxonomy" id="68249"/>
    <lineage>
        <taxon>Bacteria</taxon>
        <taxon>Bacillati</taxon>
        <taxon>Actinomycetota</taxon>
        <taxon>Actinomycetes</taxon>
        <taxon>Kitasatosporales</taxon>
        <taxon>Streptomycetaceae</taxon>
        <taxon>Streptomyces</taxon>
    </lineage>
</organism>
<dbReference type="STRING" id="68249.BC342_24790"/>
<keyword evidence="8" id="KW-1185">Reference proteome</keyword>
<dbReference type="GO" id="GO:0015833">
    <property type="term" value="P:peptide transport"/>
    <property type="evidence" value="ECO:0007669"/>
    <property type="project" value="InterPro"/>
</dbReference>
<name>A0A1S6J6M6_9ACTN</name>
<keyword evidence="3" id="KW-0547">Nucleotide-binding</keyword>
<evidence type="ECO:0000313" key="7">
    <source>
        <dbReference type="EMBL" id="AQS67429.1"/>
    </source>
</evidence>
<feature type="domain" description="ABC transporter" evidence="6">
    <location>
        <begin position="40"/>
        <end position="290"/>
    </location>
</feature>
<keyword evidence="2" id="KW-0813">Transport</keyword>
<dbReference type="InterPro" id="IPR003439">
    <property type="entry name" value="ABC_transporter-like_ATP-bd"/>
</dbReference>
<feature type="compositionally biased region" description="Acidic residues" evidence="5">
    <location>
        <begin position="466"/>
        <end position="490"/>
    </location>
</feature>
<dbReference type="AlphaFoldDB" id="A0A1S6J6M6"/>
<dbReference type="FunFam" id="3.40.50.300:FF:000016">
    <property type="entry name" value="Oligopeptide ABC transporter ATP-binding component"/>
    <property type="match status" value="1"/>
</dbReference>
<dbReference type="EMBL" id="CP019724">
    <property type="protein sequence ID" value="AQS67429.1"/>
    <property type="molecule type" value="Genomic_DNA"/>
</dbReference>
<protein>
    <submittedName>
        <fullName evidence="7">Peptide ABC transporter ATP-binding protein</fullName>
    </submittedName>
</protein>
<dbReference type="KEGG" id="spac:B1H29_11235"/>
<dbReference type="InterPro" id="IPR017871">
    <property type="entry name" value="ABC_transporter-like_CS"/>
</dbReference>
<dbReference type="PANTHER" id="PTHR43776:SF7">
    <property type="entry name" value="D,D-DIPEPTIDE TRANSPORT ATP-BINDING PROTEIN DDPF-RELATED"/>
    <property type="match status" value="1"/>
</dbReference>
<sequence length="509" mass="53484">MSENAKDEAVAIPAQSDGTQSEAAGTATLTKDAAPGETLLKVTGLQKHFPIKKGLLQRQVGAVRAVDGIDFEVRSGETLGVVGESGCGKSTMGRLITRLLEPTAGKVEFQGKDITHLGVGGMRPLRRDVQMIFQDPYSSLNPRHTIGTIISAPFKLQGVEPEGGVKKEVQRLLSVVGLNPEHYNRYPHEFSGGQRQRIGIARALALNPKLVVADEPVSALDVSIQAQVVNLLDDLQQELGLTYVIIAHDLSVVRHVSDRIAVMYLGKIMELADRDLLYKTPMHPYTKALMSAVPIPDPSRKSAKSERILLKGDVPSPIAPPSGCRFHTRCWKATQVCTTTEPPLKELRPGQQVACHHPENFEDQAPQDVVLLSDAKEAAELVSEKALTESAQTSAAVAAEVDAAETEPGTEPAGGTKSAEGPEPAEGTEPAKGEESAEDDGSAEDAGSAEGSKSAEGTKSAGGSESAEDAEPAGDDGPAEDAGAVEDDGPAADAGTAEGTDEEPPAKGK</sequence>
<dbReference type="GO" id="GO:0055085">
    <property type="term" value="P:transmembrane transport"/>
    <property type="evidence" value="ECO:0007669"/>
    <property type="project" value="UniProtKB-ARBA"/>
</dbReference>
<dbReference type="Pfam" id="PF00005">
    <property type="entry name" value="ABC_tran"/>
    <property type="match status" value="1"/>
</dbReference>
<accession>A0A1S6J6M6</accession>
<dbReference type="PROSITE" id="PS00211">
    <property type="entry name" value="ABC_TRANSPORTER_1"/>
    <property type="match status" value="1"/>
</dbReference>
<evidence type="ECO:0000256" key="5">
    <source>
        <dbReference type="SAM" id="MobiDB-lite"/>
    </source>
</evidence>
<evidence type="ECO:0000256" key="1">
    <source>
        <dbReference type="ARBA" id="ARBA00005417"/>
    </source>
</evidence>
<reference evidence="7 8" key="1">
    <citation type="submission" date="2017-02" db="EMBL/GenBank/DDBJ databases">
        <title>Streptomyces pactum ACT12 Genome sequencing and assembly.</title>
        <authorList>
            <person name="Xue Q."/>
            <person name="Yan X."/>
            <person name="Jia L."/>
            <person name="Yan H."/>
        </authorList>
    </citation>
    <scope>NUCLEOTIDE SEQUENCE [LARGE SCALE GENOMIC DNA]</scope>
    <source>
        <strain evidence="7 8">ACT12</strain>
    </source>
</reference>
<dbReference type="SUPFAM" id="SSF52540">
    <property type="entry name" value="P-loop containing nucleoside triphosphate hydrolases"/>
    <property type="match status" value="1"/>
</dbReference>
<feature type="compositionally biased region" description="Low complexity" evidence="5">
    <location>
        <begin position="419"/>
        <end position="428"/>
    </location>
</feature>
<dbReference type="NCBIfam" id="TIGR01727">
    <property type="entry name" value="oligo_HPY"/>
    <property type="match status" value="1"/>
</dbReference>
<feature type="compositionally biased region" description="Low complexity" evidence="5">
    <location>
        <begin position="388"/>
        <end position="401"/>
    </location>
</feature>
<proteinExistence type="inferred from homology"/>
<evidence type="ECO:0000313" key="8">
    <source>
        <dbReference type="Proteomes" id="UP000189443"/>
    </source>
</evidence>
<keyword evidence="4 7" id="KW-0067">ATP-binding</keyword>
<dbReference type="OrthoDB" id="3326974at2"/>
<feature type="compositionally biased region" description="Polar residues" evidence="5">
    <location>
        <begin position="16"/>
        <end position="25"/>
    </location>
</feature>
<dbReference type="GO" id="GO:0016887">
    <property type="term" value="F:ATP hydrolysis activity"/>
    <property type="evidence" value="ECO:0007669"/>
    <property type="project" value="InterPro"/>
</dbReference>
<feature type="compositionally biased region" description="Low complexity" evidence="5">
    <location>
        <begin position="444"/>
        <end position="465"/>
    </location>
</feature>
<dbReference type="NCBIfam" id="NF008453">
    <property type="entry name" value="PRK11308.1"/>
    <property type="match status" value="1"/>
</dbReference>
<evidence type="ECO:0000256" key="4">
    <source>
        <dbReference type="ARBA" id="ARBA00022840"/>
    </source>
</evidence>
<dbReference type="InterPro" id="IPR003593">
    <property type="entry name" value="AAA+_ATPase"/>
</dbReference>
<dbReference type="CDD" id="cd03257">
    <property type="entry name" value="ABC_NikE_OppD_transporters"/>
    <property type="match status" value="1"/>
</dbReference>
<feature type="region of interest" description="Disordered" evidence="5">
    <location>
        <begin position="1"/>
        <end position="25"/>
    </location>
</feature>
<dbReference type="Pfam" id="PF08352">
    <property type="entry name" value="oligo_HPY"/>
    <property type="match status" value="1"/>
</dbReference>
<comment type="similarity">
    <text evidence="1">Belongs to the ABC transporter superfamily.</text>
</comment>
<dbReference type="SMART" id="SM00382">
    <property type="entry name" value="AAA"/>
    <property type="match status" value="1"/>
</dbReference>
<dbReference type="InterPro" id="IPR050319">
    <property type="entry name" value="ABC_transp_ATP-bind"/>
</dbReference>
<dbReference type="Gene3D" id="3.40.50.300">
    <property type="entry name" value="P-loop containing nucleotide triphosphate hydrolases"/>
    <property type="match status" value="1"/>
</dbReference>
<evidence type="ECO:0000256" key="3">
    <source>
        <dbReference type="ARBA" id="ARBA00022741"/>
    </source>
</evidence>